<comment type="similarity">
    <text evidence="1 2">Belongs to the UPF0225 family.</text>
</comment>
<evidence type="ECO:0000313" key="5">
    <source>
        <dbReference type="Proteomes" id="UP000222531"/>
    </source>
</evidence>
<dbReference type="InterPro" id="IPR048469">
    <property type="entry name" value="YchJ-like_M"/>
</dbReference>
<dbReference type="PANTHER" id="PTHR33747">
    <property type="entry name" value="UPF0225 PROTEIN SCO1677"/>
    <property type="match status" value="1"/>
</dbReference>
<dbReference type="EMBL" id="NHZO01000136">
    <property type="protein sequence ID" value="PHQ51750.1"/>
    <property type="molecule type" value="Genomic_DNA"/>
</dbReference>
<dbReference type="OrthoDB" id="21421at2"/>
<dbReference type="PANTHER" id="PTHR33747:SF1">
    <property type="entry name" value="ADENYLATE CYCLASE-ASSOCIATED CAP C-TERMINAL DOMAIN-CONTAINING PROTEIN"/>
    <property type="match status" value="1"/>
</dbReference>
<reference evidence="4 5" key="1">
    <citation type="journal article" date="2017" name="Biochemistry">
        <title>Identification of the Biosynthetic Pathway for the Antibiotic Bicyclomycin.</title>
        <authorList>
            <person name="Patteson J."/>
            <person name="Cai W."/>
            <person name="Johnson R.A."/>
            <person name="Santa Maria K."/>
            <person name="Li B."/>
        </authorList>
    </citation>
    <scope>NUCLEOTIDE SEQUENCE [LARGE SCALE GENOMIC DNA]</scope>
    <source>
        <strain evidence="4 5">ATCC 21532</strain>
    </source>
</reference>
<dbReference type="RefSeq" id="WP_099198946.1">
    <property type="nucleotide sequence ID" value="NZ_JBIRXA010000002.1"/>
</dbReference>
<accession>A0A2G1XKK0</accession>
<proteinExistence type="inferred from homology"/>
<protein>
    <recommendedName>
        <fullName evidence="2">UPF0225 protein BLA24_11730</fullName>
    </recommendedName>
</protein>
<evidence type="ECO:0000313" key="4">
    <source>
        <dbReference type="EMBL" id="PHQ51750.1"/>
    </source>
</evidence>
<dbReference type="Pfam" id="PF17775">
    <property type="entry name" value="YchJ_M-like"/>
    <property type="match status" value="1"/>
</dbReference>
<feature type="domain" description="YchJ-like middle NTF2-like" evidence="3">
    <location>
        <begin position="42"/>
        <end position="136"/>
    </location>
</feature>
<dbReference type="InterPro" id="IPR032710">
    <property type="entry name" value="NTF2-like_dom_sf"/>
</dbReference>
<name>A0A2G1XKK0_STRCJ</name>
<sequence>MSRRNARREPAITTTSPCPCGRAATYGDCCGSFHSGRAAAPTAERLMRSRYSAFAVRDTAYLLRTWHSTTRPPALDLDEDVRWTGLDILATTGGSAFHTEGTVEFRAHCVVHGHADSQAERSRFVREDGNWVYLDAAG</sequence>
<dbReference type="InterPro" id="IPR023006">
    <property type="entry name" value="YchJ-like"/>
</dbReference>
<dbReference type="InterPro" id="IPR004027">
    <property type="entry name" value="SEC_C_motif"/>
</dbReference>
<dbReference type="Proteomes" id="UP000222531">
    <property type="component" value="Unassembled WGS sequence"/>
</dbReference>
<dbReference type="HAMAP" id="MF_00612">
    <property type="entry name" value="UPF0225"/>
    <property type="match status" value="1"/>
</dbReference>
<evidence type="ECO:0000259" key="3">
    <source>
        <dbReference type="Pfam" id="PF17775"/>
    </source>
</evidence>
<evidence type="ECO:0000256" key="2">
    <source>
        <dbReference type="HAMAP-Rule" id="MF_00612"/>
    </source>
</evidence>
<keyword evidence="5" id="KW-1185">Reference proteome</keyword>
<dbReference type="AlphaFoldDB" id="A0A2G1XKK0"/>
<evidence type="ECO:0000256" key="1">
    <source>
        <dbReference type="ARBA" id="ARBA00010839"/>
    </source>
</evidence>
<organism evidence="4 5">
    <name type="scientific">Streptomyces cinnamoneus</name>
    <name type="common">Streptoverticillium cinnamoneum</name>
    <dbReference type="NCBI Taxonomy" id="53446"/>
    <lineage>
        <taxon>Bacteria</taxon>
        <taxon>Bacillati</taxon>
        <taxon>Actinomycetota</taxon>
        <taxon>Actinomycetes</taxon>
        <taxon>Kitasatosporales</taxon>
        <taxon>Streptomycetaceae</taxon>
        <taxon>Streptomyces</taxon>
        <taxon>Streptomyces cinnamoneus group</taxon>
    </lineage>
</organism>
<dbReference type="Pfam" id="PF02810">
    <property type="entry name" value="SEC-C"/>
    <property type="match status" value="1"/>
</dbReference>
<dbReference type="Gene3D" id="3.10.450.50">
    <property type="match status" value="1"/>
</dbReference>
<comment type="caution">
    <text evidence="4">The sequence shown here is derived from an EMBL/GenBank/DDBJ whole genome shotgun (WGS) entry which is preliminary data.</text>
</comment>
<dbReference type="SUPFAM" id="SSF54427">
    <property type="entry name" value="NTF2-like"/>
    <property type="match status" value="1"/>
</dbReference>
<gene>
    <name evidence="4" type="ORF">BLA24_11730</name>
</gene>